<dbReference type="PIRSF" id="PIRSF003113">
    <property type="entry name" value="BolA"/>
    <property type="match status" value="1"/>
</dbReference>
<dbReference type="EMBL" id="JAAXYO010000028">
    <property type="protein sequence ID" value="MBU2786878.1"/>
    <property type="molecule type" value="Genomic_DNA"/>
</dbReference>
<evidence type="ECO:0000256" key="2">
    <source>
        <dbReference type="RuleBase" id="RU003860"/>
    </source>
</evidence>
<keyword evidence="4" id="KW-1185">Reference proteome</keyword>
<evidence type="ECO:0000256" key="1">
    <source>
        <dbReference type="ARBA" id="ARBA00005578"/>
    </source>
</evidence>
<sequence>MQADTIRSLIESGLPGAEVHVYGDDGAHFEAVVIAGQFQGQSLVKRHQTVYSCLGERMREEIHALQLRTLTPDEAAARS</sequence>
<dbReference type="Proteomes" id="UP001197378">
    <property type="component" value="Unassembled WGS sequence"/>
</dbReference>
<comment type="similarity">
    <text evidence="1 2">Belongs to the BolA/IbaG family.</text>
</comment>
<evidence type="ECO:0000313" key="4">
    <source>
        <dbReference type="Proteomes" id="UP001197378"/>
    </source>
</evidence>
<dbReference type="Gene3D" id="3.30.300.90">
    <property type="entry name" value="BolA-like"/>
    <property type="match status" value="1"/>
</dbReference>
<dbReference type="SUPFAM" id="SSF82657">
    <property type="entry name" value="BolA-like"/>
    <property type="match status" value="1"/>
</dbReference>
<dbReference type="PANTHER" id="PTHR46229:SF2">
    <property type="entry name" value="BOLA-LIKE PROTEIN 1"/>
    <property type="match status" value="1"/>
</dbReference>
<protein>
    <submittedName>
        <fullName evidence="3">BolA/IbaG family iron-sulfur metabolism protein</fullName>
    </submittedName>
</protein>
<proteinExistence type="inferred from homology"/>
<dbReference type="PANTHER" id="PTHR46229">
    <property type="entry name" value="BOLA TRANSCRIPTION REGULATOR"/>
    <property type="match status" value="1"/>
</dbReference>
<gene>
    <name evidence="3" type="ORF">HFQ13_01390</name>
</gene>
<organism evidence="3 4">
    <name type="scientific">Igneacidithiobacillus copahuensis</name>
    <dbReference type="NCBI Taxonomy" id="2724909"/>
    <lineage>
        <taxon>Bacteria</taxon>
        <taxon>Pseudomonadati</taxon>
        <taxon>Pseudomonadota</taxon>
        <taxon>Acidithiobacillia</taxon>
        <taxon>Acidithiobacillales</taxon>
        <taxon>Acidithiobacillaceae</taxon>
        <taxon>Igneacidithiobacillus</taxon>
    </lineage>
</organism>
<dbReference type="InterPro" id="IPR050961">
    <property type="entry name" value="BolA/IbaG_stress_morph_reg"/>
</dbReference>
<dbReference type="GO" id="GO:0006351">
    <property type="term" value="P:DNA-templated transcription"/>
    <property type="evidence" value="ECO:0007669"/>
    <property type="project" value="TreeGrafter"/>
</dbReference>
<reference evidence="3" key="1">
    <citation type="journal article" date="2021" name="ISME J.">
        <title>Genomic evolution of the class Acidithiobacillia: deep-branching Proteobacteria living in extreme acidic conditions.</title>
        <authorList>
            <person name="Moya-Beltran A."/>
            <person name="Beard S."/>
            <person name="Rojas-Villalobos C."/>
            <person name="Issotta F."/>
            <person name="Gallardo Y."/>
            <person name="Ulloa R."/>
            <person name="Giaveno A."/>
            <person name="Degli Esposti M."/>
            <person name="Johnson D.B."/>
            <person name="Quatrini R."/>
        </authorList>
    </citation>
    <scope>NUCLEOTIDE SEQUENCE</scope>
    <source>
        <strain evidence="3">VAN18-1</strain>
    </source>
</reference>
<dbReference type="GO" id="GO:0005829">
    <property type="term" value="C:cytosol"/>
    <property type="evidence" value="ECO:0007669"/>
    <property type="project" value="TreeGrafter"/>
</dbReference>
<dbReference type="AlphaFoldDB" id="A0AAE2YNB1"/>
<dbReference type="Pfam" id="PF01722">
    <property type="entry name" value="BolA"/>
    <property type="match status" value="1"/>
</dbReference>
<dbReference type="InterPro" id="IPR036065">
    <property type="entry name" value="BolA-like_sf"/>
</dbReference>
<dbReference type="InterPro" id="IPR002634">
    <property type="entry name" value="BolA"/>
</dbReference>
<comment type="caution">
    <text evidence="3">The sequence shown here is derived from an EMBL/GenBank/DDBJ whole genome shotgun (WGS) entry which is preliminary data.</text>
</comment>
<accession>A0AAE2YNB1</accession>
<name>A0AAE2YNB1_9PROT</name>
<evidence type="ECO:0000313" key="3">
    <source>
        <dbReference type="EMBL" id="MBU2786878.1"/>
    </source>
</evidence>